<feature type="transmembrane region" description="Helical" evidence="2">
    <location>
        <begin position="46"/>
        <end position="71"/>
    </location>
</feature>
<keyword evidence="2" id="KW-0472">Membrane</keyword>
<evidence type="ECO:0008006" key="5">
    <source>
        <dbReference type="Google" id="ProtNLM"/>
    </source>
</evidence>
<dbReference type="EMBL" id="BSYO01000022">
    <property type="protein sequence ID" value="GMH20786.1"/>
    <property type="molecule type" value="Genomic_DNA"/>
</dbReference>
<keyword evidence="2" id="KW-0812">Transmembrane</keyword>
<gene>
    <name evidence="3" type="ORF">Nepgr_022628</name>
</gene>
<feature type="region of interest" description="Disordered" evidence="1">
    <location>
        <begin position="1"/>
        <end position="25"/>
    </location>
</feature>
<proteinExistence type="predicted"/>
<keyword evidence="2" id="KW-1133">Transmembrane helix</keyword>
<reference evidence="3" key="1">
    <citation type="submission" date="2023-05" db="EMBL/GenBank/DDBJ databases">
        <title>Nepenthes gracilis genome sequencing.</title>
        <authorList>
            <person name="Fukushima K."/>
        </authorList>
    </citation>
    <scope>NUCLEOTIDE SEQUENCE</scope>
    <source>
        <strain evidence="3">SING2019-196</strain>
    </source>
</reference>
<evidence type="ECO:0000313" key="4">
    <source>
        <dbReference type="Proteomes" id="UP001279734"/>
    </source>
</evidence>
<evidence type="ECO:0000256" key="1">
    <source>
        <dbReference type="SAM" id="MobiDB-lite"/>
    </source>
</evidence>
<accession>A0AAD3T170</accession>
<keyword evidence="4" id="KW-1185">Reference proteome</keyword>
<organism evidence="3 4">
    <name type="scientific">Nepenthes gracilis</name>
    <name type="common">Slender pitcher plant</name>
    <dbReference type="NCBI Taxonomy" id="150966"/>
    <lineage>
        <taxon>Eukaryota</taxon>
        <taxon>Viridiplantae</taxon>
        <taxon>Streptophyta</taxon>
        <taxon>Embryophyta</taxon>
        <taxon>Tracheophyta</taxon>
        <taxon>Spermatophyta</taxon>
        <taxon>Magnoliopsida</taxon>
        <taxon>eudicotyledons</taxon>
        <taxon>Gunneridae</taxon>
        <taxon>Pentapetalae</taxon>
        <taxon>Caryophyllales</taxon>
        <taxon>Nepenthaceae</taxon>
        <taxon>Nepenthes</taxon>
    </lineage>
</organism>
<dbReference type="Proteomes" id="UP001279734">
    <property type="component" value="Unassembled WGS sequence"/>
</dbReference>
<protein>
    <recommendedName>
        <fullName evidence="5">Transmembrane protein</fullName>
    </recommendedName>
</protein>
<name>A0AAD3T170_NEPGR</name>
<comment type="caution">
    <text evidence="3">The sequence shown here is derived from an EMBL/GenBank/DDBJ whole genome shotgun (WGS) entry which is preliminary data.</text>
</comment>
<sequence length="83" mass="9384">MSIARKHNNAEIGGGHRKGREKKRETTKLVSCWSWIPSTMVDSRQILAGFLALTMFALLAHMIKGSILILLPRFSFLRVVSFL</sequence>
<evidence type="ECO:0000313" key="3">
    <source>
        <dbReference type="EMBL" id="GMH20786.1"/>
    </source>
</evidence>
<dbReference type="AlphaFoldDB" id="A0AAD3T170"/>
<evidence type="ECO:0000256" key="2">
    <source>
        <dbReference type="SAM" id="Phobius"/>
    </source>
</evidence>